<dbReference type="EMBL" id="CP114370">
    <property type="protein sequence ID" value="WBP83977.1"/>
    <property type="molecule type" value="Genomic_DNA"/>
</dbReference>
<accession>A0ACD4PH55</accession>
<proteinExistence type="predicted"/>
<gene>
    <name evidence="1" type="primary">rsmI</name>
    <name evidence="1" type="ORF">Me_995_000610</name>
</gene>
<dbReference type="Proteomes" id="UP001213039">
    <property type="component" value="Chromosome"/>
</dbReference>
<evidence type="ECO:0000313" key="1">
    <source>
        <dbReference type="EMBL" id="WBP83977.1"/>
    </source>
</evidence>
<dbReference type="EC" id="2.1.1.198" evidence="1"/>
<keyword evidence="1" id="KW-0489">Methyltransferase</keyword>
<keyword evidence="2" id="KW-1185">Reference proteome</keyword>
<name>A0ACD4PH55_9BACT</name>
<reference evidence="1" key="1">
    <citation type="submission" date="2022-12" db="EMBL/GenBank/DDBJ databases">
        <authorList>
            <consortium name="Asia Pacific Centre for Animal Health"/>
            <person name="Klose S.M."/>
            <person name="Legione A.R."/>
            <person name="Monotti I."/>
            <person name="Bushell R."/>
            <person name="Marenda M.S."/>
            <person name="Sugiyama T."/>
            <person name="Browning G.F."/>
            <person name="Vaz P.K."/>
        </authorList>
    </citation>
    <scope>NUCLEOTIDE SEQUENCE</scope>
    <source>
        <strain evidence="1">Felid995</strain>
    </source>
</reference>
<evidence type="ECO:0000313" key="2">
    <source>
        <dbReference type="Proteomes" id="UP001213039"/>
    </source>
</evidence>
<sequence length="249" mass="28293">MSKIYIVGTPIGNLHDITLRALETLRTADIIACEDTRVTKKLLDKYQIKDKRLVTYNAFTELYTAKELVDIVEDLKLKVAVVSDAGMPVVSDPGFGIINLARERGIEIEIIPGVSAPITAFTGANFSSQFTFLGFAKDKTEQRKNDLKQSIVLQNHTYIYFVSPHKLLGTLEDIHEVFGDEIKVCLAKELTKIHEEWLFDSPSKLIEQFKSKQSIKGEFTMCLMIPKVKREKINKYEKFSKIKEMIEAS</sequence>
<organism evidence="1 2">
    <name type="scientific">Mycoplasmopsis edwardii</name>
    <dbReference type="NCBI Taxonomy" id="53558"/>
    <lineage>
        <taxon>Bacteria</taxon>
        <taxon>Bacillati</taxon>
        <taxon>Mycoplasmatota</taxon>
        <taxon>Mycoplasmoidales</taxon>
        <taxon>Metamycoplasmataceae</taxon>
        <taxon>Mycoplasmopsis</taxon>
    </lineage>
</organism>
<protein>
    <submittedName>
        <fullName evidence="1">16S rRNA (Cytidine(1402)-2'-O)-methyltransferase</fullName>
        <ecNumber evidence="1">2.1.1.198</ecNumber>
    </submittedName>
</protein>
<keyword evidence="1" id="KW-0808">Transferase</keyword>